<comment type="pathway">
    <text evidence="2">Cofactor biosynthesis; NAD(+) biosynthesis; nicotinate D-ribonucleotide from quinolinate: step 1/1.</text>
</comment>
<gene>
    <name evidence="15" type="primary">nadC</name>
    <name evidence="15" type="ORF">COS99_00690</name>
</gene>
<dbReference type="InterPro" id="IPR022412">
    <property type="entry name" value="Quinolinate_PRibosylTrfase_N"/>
</dbReference>
<evidence type="ECO:0000256" key="6">
    <source>
        <dbReference type="ARBA" id="ARBA00022642"/>
    </source>
</evidence>
<protein>
    <recommendedName>
        <fullName evidence="11">Probable nicotinate-nucleotide pyrophosphorylase [carboxylating]</fullName>
        <ecNumber evidence="5">2.4.2.19</ecNumber>
    </recommendedName>
    <alternativeName>
        <fullName evidence="9">Quinolinate phosphoribosyltransferase [decarboxylating]</fullName>
    </alternativeName>
</protein>
<dbReference type="GO" id="GO:0004514">
    <property type="term" value="F:nicotinate-nucleotide diphosphorylase (carboxylating) activity"/>
    <property type="evidence" value="ECO:0007669"/>
    <property type="project" value="UniProtKB-EC"/>
</dbReference>
<evidence type="ECO:0000256" key="2">
    <source>
        <dbReference type="ARBA" id="ARBA00004893"/>
    </source>
</evidence>
<comment type="catalytic activity">
    <reaction evidence="10">
        <text>nicotinate beta-D-ribonucleotide + CO2 + diphosphate = quinolinate + 5-phospho-alpha-D-ribose 1-diphosphate + 2 H(+)</text>
        <dbReference type="Rhea" id="RHEA:12733"/>
        <dbReference type="ChEBI" id="CHEBI:15378"/>
        <dbReference type="ChEBI" id="CHEBI:16526"/>
        <dbReference type="ChEBI" id="CHEBI:29959"/>
        <dbReference type="ChEBI" id="CHEBI:33019"/>
        <dbReference type="ChEBI" id="CHEBI:57502"/>
        <dbReference type="ChEBI" id="CHEBI:58017"/>
        <dbReference type="EC" id="2.4.2.19"/>
    </reaction>
</comment>
<dbReference type="NCBIfam" id="TIGR00078">
    <property type="entry name" value="nadC"/>
    <property type="match status" value="1"/>
</dbReference>
<dbReference type="CDD" id="cd01572">
    <property type="entry name" value="QPRTase"/>
    <property type="match status" value="1"/>
</dbReference>
<evidence type="ECO:0000256" key="10">
    <source>
        <dbReference type="ARBA" id="ARBA00047445"/>
    </source>
</evidence>
<dbReference type="InterPro" id="IPR036068">
    <property type="entry name" value="Nicotinate_pribotase-like_C"/>
</dbReference>
<dbReference type="PANTHER" id="PTHR32179">
    <property type="entry name" value="NICOTINATE-NUCLEOTIDE PYROPHOSPHORYLASE [CARBOXYLATING]"/>
    <property type="match status" value="1"/>
</dbReference>
<dbReference type="Gene3D" id="3.90.1170.20">
    <property type="entry name" value="Quinolinate phosphoribosyl transferase, N-terminal domain"/>
    <property type="match status" value="1"/>
</dbReference>
<dbReference type="SUPFAM" id="SSF51690">
    <property type="entry name" value="Nicotinate/Quinolinate PRTase C-terminal domain-like"/>
    <property type="match status" value="1"/>
</dbReference>
<dbReference type="SUPFAM" id="SSF54675">
    <property type="entry name" value="Nicotinate/Quinolinate PRTase N-terminal domain-like"/>
    <property type="match status" value="1"/>
</dbReference>
<reference evidence="15 16" key="1">
    <citation type="submission" date="2017-09" db="EMBL/GenBank/DDBJ databases">
        <title>Depth-based differentiation of microbial function through sediment-hosted aquifers and enrichment of novel symbionts in the deep terrestrial subsurface.</title>
        <authorList>
            <person name="Probst A.J."/>
            <person name="Ladd B."/>
            <person name="Jarett J.K."/>
            <person name="Geller-Mcgrath D.E."/>
            <person name="Sieber C.M."/>
            <person name="Emerson J.B."/>
            <person name="Anantharaman K."/>
            <person name="Thomas B.C."/>
            <person name="Malmstrom R."/>
            <person name="Stieglmeier M."/>
            <person name="Klingl A."/>
            <person name="Woyke T."/>
            <person name="Ryan C.M."/>
            <person name="Banfield J.F."/>
        </authorList>
    </citation>
    <scope>NUCLEOTIDE SEQUENCE [LARGE SCALE GENOMIC DNA]</scope>
    <source>
        <strain evidence="15">CG07_land_8_20_14_0_80_42_15</strain>
    </source>
</reference>
<evidence type="ECO:0000256" key="12">
    <source>
        <dbReference type="PIRNR" id="PIRNR006250"/>
    </source>
</evidence>
<keyword evidence="8 12" id="KW-0808">Transferase</keyword>
<feature type="domain" description="Quinolinate phosphoribosyl transferase C-terminal" evidence="13">
    <location>
        <begin position="115"/>
        <end position="296"/>
    </location>
</feature>
<sequence>MTYFNDLDKARVLPILRAALKEDIGKGDITTFATIHKFASVRAGIITRDEGVICGLPIVDMILNIMDYSVRVKPTINEGDIAHEDKEIIFIEGPARPILMAERTILNFLGRLSGVATKTRKFTEKVKKYNVKIMDTRKTTPLLRYLEKYAVRVGGGSNHRIGLWDQVLIKDNHIKTIRCMRSPTCDKTPTLKDIVCIAREKTQKNIKIEIEVENLKEFQEAMQARPDIIMLDNMSVEDAKKAVEFRGEMKEDKAVKLEVSGGVTLDNVESYAASGVDMISIGSLTADVKSLDMSLEVMG</sequence>
<dbReference type="Pfam" id="PF02749">
    <property type="entry name" value="QRPTase_N"/>
    <property type="match status" value="1"/>
</dbReference>
<dbReference type="InterPro" id="IPR037128">
    <property type="entry name" value="Quinolinate_PRibosylTase_N_sf"/>
</dbReference>
<dbReference type="Gene3D" id="3.20.20.70">
    <property type="entry name" value="Aldolase class I"/>
    <property type="match status" value="1"/>
</dbReference>
<accession>A0A2J0KV12</accession>
<dbReference type="PIRSF" id="PIRSF006250">
    <property type="entry name" value="NadC_ModD"/>
    <property type="match status" value="1"/>
</dbReference>
<dbReference type="GO" id="GO:0034213">
    <property type="term" value="P:quinolinate catabolic process"/>
    <property type="evidence" value="ECO:0007669"/>
    <property type="project" value="TreeGrafter"/>
</dbReference>
<dbReference type="Pfam" id="PF01729">
    <property type="entry name" value="QRPTase_C"/>
    <property type="match status" value="1"/>
</dbReference>
<dbReference type="InterPro" id="IPR002638">
    <property type="entry name" value="Quinolinate_PRibosylTrfase_C"/>
</dbReference>
<evidence type="ECO:0000256" key="9">
    <source>
        <dbReference type="ARBA" id="ARBA00033102"/>
    </source>
</evidence>
<dbReference type="PANTHER" id="PTHR32179:SF3">
    <property type="entry name" value="NICOTINATE-NUCLEOTIDE PYROPHOSPHORYLASE [CARBOXYLATING]"/>
    <property type="match status" value="1"/>
</dbReference>
<evidence type="ECO:0000256" key="11">
    <source>
        <dbReference type="ARBA" id="ARBA00069173"/>
    </source>
</evidence>
<proteinExistence type="inferred from homology"/>
<organism evidence="15 16">
    <name type="scientific">Candidatus Aquitaenariimonas noxiae</name>
    <dbReference type="NCBI Taxonomy" id="1974741"/>
    <lineage>
        <taxon>Bacteria</taxon>
        <taxon>Pseudomonadati</taxon>
        <taxon>Candidatus Omnitrophota</taxon>
        <taxon>Candidatus Aquitaenariimonas</taxon>
    </lineage>
</organism>
<dbReference type="InterPro" id="IPR013785">
    <property type="entry name" value="Aldolase_TIM"/>
</dbReference>
<comment type="function">
    <text evidence="1">Involved in the catabolism of quinolinic acid (QA).</text>
</comment>
<comment type="caution">
    <text evidence="15">The sequence shown here is derived from an EMBL/GenBank/DDBJ whole genome shotgun (WGS) entry which is preliminary data.</text>
</comment>
<evidence type="ECO:0000256" key="1">
    <source>
        <dbReference type="ARBA" id="ARBA00003237"/>
    </source>
</evidence>
<dbReference type="EC" id="2.4.2.19" evidence="5"/>
<comment type="similarity">
    <text evidence="3 12">Belongs to the NadC/ModD family.</text>
</comment>
<dbReference type="InterPro" id="IPR027277">
    <property type="entry name" value="NadC/ModD"/>
</dbReference>
<evidence type="ECO:0000256" key="5">
    <source>
        <dbReference type="ARBA" id="ARBA00011944"/>
    </source>
</evidence>
<dbReference type="UniPathway" id="UPA00253">
    <property type="reaction ID" value="UER00331"/>
</dbReference>
<evidence type="ECO:0000313" key="16">
    <source>
        <dbReference type="Proteomes" id="UP000230052"/>
    </source>
</evidence>
<evidence type="ECO:0000256" key="4">
    <source>
        <dbReference type="ARBA" id="ARBA00011218"/>
    </source>
</evidence>
<keyword evidence="6" id="KW-0662">Pyridine nucleotide biosynthesis</keyword>
<evidence type="ECO:0000256" key="7">
    <source>
        <dbReference type="ARBA" id="ARBA00022676"/>
    </source>
</evidence>
<dbReference type="AlphaFoldDB" id="A0A2J0KV12"/>
<feature type="domain" description="Quinolinate phosphoribosyl transferase N-terminal" evidence="14">
    <location>
        <begin position="28"/>
        <end position="113"/>
    </location>
</feature>
<dbReference type="GO" id="GO:0009435">
    <property type="term" value="P:NAD+ biosynthetic process"/>
    <property type="evidence" value="ECO:0007669"/>
    <property type="project" value="UniProtKB-UniPathway"/>
</dbReference>
<evidence type="ECO:0000256" key="8">
    <source>
        <dbReference type="ARBA" id="ARBA00022679"/>
    </source>
</evidence>
<comment type="subunit">
    <text evidence="4">Hexamer formed by 3 homodimers.</text>
</comment>
<evidence type="ECO:0000313" key="15">
    <source>
        <dbReference type="EMBL" id="PIU42342.1"/>
    </source>
</evidence>
<evidence type="ECO:0000259" key="13">
    <source>
        <dbReference type="Pfam" id="PF01729"/>
    </source>
</evidence>
<evidence type="ECO:0000259" key="14">
    <source>
        <dbReference type="Pfam" id="PF02749"/>
    </source>
</evidence>
<dbReference type="FunFam" id="3.90.1170.20:FF:000001">
    <property type="entry name" value="Nicotinate-nucleotide diphosphorylase (Carboxylating)"/>
    <property type="match status" value="1"/>
</dbReference>
<name>A0A2J0KV12_9BACT</name>
<dbReference type="InterPro" id="IPR004393">
    <property type="entry name" value="NadC"/>
</dbReference>
<evidence type="ECO:0000256" key="3">
    <source>
        <dbReference type="ARBA" id="ARBA00009400"/>
    </source>
</evidence>
<dbReference type="GO" id="GO:0005737">
    <property type="term" value="C:cytoplasm"/>
    <property type="evidence" value="ECO:0007669"/>
    <property type="project" value="TreeGrafter"/>
</dbReference>
<dbReference type="EMBL" id="PEWV01000009">
    <property type="protein sequence ID" value="PIU42342.1"/>
    <property type="molecule type" value="Genomic_DNA"/>
</dbReference>
<keyword evidence="7 12" id="KW-0328">Glycosyltransferase</keyword>
<dbReference type="FunFam" id="3.20.20.70:FF:000030">
    <property type="entry name" value="Nicotinate-nucleotide pyrophosphorylase, carboxylating"/>
    <property type="match status" value="1"/>
</dbReference>
<dbReference type="Proteomes" id="UP000230052">
    <property type="component" value="Unassembled WGS sequence"/>
</dbReference>